<feature type="transmembrane region" description="Helical" evidence="13">
    <location>
        <begin position="285"/>
        <end position="310"/>
    </location>
</feature>
<keyword evidence="4 13" id="KW-0633">Potassium transport</keyword>
<comment type="domain">
    <text evidence="13">The KHA domain (rich in hydrophobic and acidic residues) present in the C-terminal part is likely to be important for tetramerization.</text>
</comment>
<comment type="domain">
    <text evidence="13">The segment S4 is probably the voltage-sensor and is characterized by a series of positively charged amino acids. The pore-forming region H5 is enclosed by the transmembrane segments S5 and S6 in the Shaker-type (1P/6TM) and contains the GYGD signature motif which seems to be involved in potassium selectivity.</text>
</comment>
<evidence type="ECO:0000313" key="17">
    <source>
        <dbReference type="EMBL" id="URD96940.1"/>
    </source>
</evidence>
<evidence type="ECO:0000259" key="16">
    <source>
        <dbReference type="PROSITE" id="PS51490"/>
    </source>
</evidence>
<keyword evidence="7 13" id="KW-0851">Voltage-gated channel</keyword>
<dbReference type="SUPFAM" id="SSF51206">
    <property type="entry name" value="cAMP-binding domain-like"/>
    <property type="match status" value="1"/>
</dbReference>
<dbReference type="FunFam" id="1.10.287.70:FF:000123">
    <property type="entry name" value="Potassium channel KAT3"/>
    <property type="match status" value="1"/>
</dbReference>
<dbReference type="InterPro" id="IPR000595">
    <property type="entry name" value="cNMP-bd_dom"/>
</dbReference>
<keyword evidence="8 13" id="KW-0630">Potassium</keyword>
<reference evidence="17" key="1">
    <citation type="submission" date="2022-05" db="EMBL/GenBank/DDBJ databases">
        <title>The Musa troglodytarum L. genome provides insights into the mechanism of non-climacteric behaviour and enrichment of carotenoids.</title>
        <authorList>
            <person name="Wang J."/>
        </authorList>
    </citation>
    <scope>NUCLEOTIDE SEQUENCE</scope>
    <source>
        <tissue evidence="17">Leaf</tissue>
    </source>
</reference>
<dbReference type="Pfam" id="PF11834">
    <property type="entry name" value="KHA"/>
    <property type="match status" value="1"/>
</dbReference>
<keyword evidence="3 13" id="KW-0813">Transport</keyword>
<evidence type="ECO:0000256" key="5">
    <source>
        <dbReference type="ARBA" id="ARBA00022692"/>
    </source>
</evidence>
<keyword evidence="10 13" id="KW-0406">Ion transport</keyword>
<evidence type="ECO:0000259" key="15">
    <source>
        <dbReference type="PROSITE" id="PS50042"/>
    </source>
</evidence>
<dbReference type="Gene3D" id="1.10.287.630">
    <property type="entry name" value="Helix hairpin bin"/>
    <property type="match status" value="1"/>
</dbReference>
<comment type="subcellular location">
    <subcellularLocation>
        <location evidence="1 13">Membrane</location>
        <topology evidence="1 13">Multi-pass membrane protein</topology>
    </subcellularLocation>
</comment>
<dbReference type="InterPro" id="IPR005821">
    <property type="entry name" value="Ion_trans_dom"/>
</dbReference>
<dbReference type="PROSITE" id="PS51490">
    <property type="entry name" value="KHA"/>
    <property type="match status" value="1"/>
</dbReference>
<feature type="domain" description="Cyclic nucleotide-binding" evidence="15">
    <location>
        <begin position="387"/>
        <end position="506"/>
    </location>
</feature>
<comment type="similarity">
    <text evidence="2 13">Belongs to the potassium channel family. Plant (TC 1.A.1.4) subfamily.</text>
</comment>
<feature type="region of interest" description="Disordered" evidence="14">
    <location>
        <begin position="543"/>
        <end position="564"/>
    </location>
</feature>
<dbReference type="FunFam" id="2.60.120.10:FF:000074">
    <property type="entry name" value="Potassium channel KAT2"/>
    <property type="match status" value="1"/>
</dbReference>
<dbReference type="EMBL" id="CP097506">
    <property type="protein sequence ID" value="URD96940.1"/>
    <property type="molecule type" value="Genomic_DNA"/>
</dbReference>
<keyword evidence="6 13" id="KW-0631">Potassium channel</keyword>
<evidence type="ECO:0000256" key="13">
    <source>
        <dbReference type="RuleBase" id="RU369015"/>
    </source>
</evidence>
<gene>
    <name evidence="17" type="ORF">MUK42_28261</name>
</gene>
<feature type="transmembrane region" description="Helical" evidence="13">
    <location>
        <begin position="99"/>
        <end position="123"/>
    </location>
</feature>
<dbReference type="GO" id="GO:0034702">
    <property type="term" value="C:monoatomic ion channel complex"/>
    <property type="evidence" value="ECO:0007669"/>
    <property type="project" value="UniProtKB-KW"/>
</dbReference>
<dbReference type="InterPro" id="IPR045319">
    <property type="entry name" value="KAT/AKT"/>
</dbReference>
<feature type="transmembrane region" description="Helical" evidence="13">
    <location>
        <begin position="208"/>
        <end position="231"/>
    </location>
</feature>
<dbReference type="GO" id="GO:0005249">
    <property type="term" value="F:voltage-gated potassium channel activity"/>
    <property type="evidence" value="ECO:0007669"/>
    <property type="project" value="UniProtKB-UniRule"/>
</dbReference>
<keyword evidence="5 13" id="KW-0812">Transmembrane</keyword>
<feature type="transmembrane region" description="Helical" evidence="13">
    <location>
        <begin position="69"/>
        <end position="87"/>
    </location>
</feature>
<organism evidence="17 18">
    <name type="scientific">Musa troglodytarum</name>
    <name type="common">fe'i banana</name>
    <dbReference type="NCBI Taxonomy" id="320322"/>
    <lineage>
        <taxon>Eukaryota</taxon>
        <taxon>Viridiplantae</taxon>
        <taxon>Streptophyta</taxon>
        <taxon>Embryophyta</taxon>
        <taxon>Tracheophyta</taxon>
        <taxon>Spermatophyta</taxon>
        <taxon>Magnoliopsida</taxon>
        <taxon>Liliopsida</taxon>
        <taxon>Zingiberales</taxon>
        <taxon>Musaceae</taxon>
        <taxon>Musa</taxon>
    </lineage>
</organism>
<feature type="domain" description="KHA" evidence="16">
    <location>
        <begin position="570"/>
        <end position="641"/>
    </location>
</feature>
<evidence type="ECO:0000256" key="8">
    <source>
        <dbReference type="ARBA" id="ARBA00022958"/>
    </source>
</evidence>
<evidence type="ECO:0000313" key="18">
    <source>
        <dbReference type="Proteomes" id="UP001055439"/>
    </source>
</evidence>
<comment type="caution">
    <text evidence="13">Lacks conserved residue(s) required for the propagation of feature annotation.</text>
</comment>
<dbReference type="EMBL" id="CP097506">
    <property type="protein sequence ID" value="URD96939.1"/>
    <property type="molecule type" value="Genomic_DNA"/>
</dbReference>
<dbReference type="AlphaFoldDB" id="A0A9E7FHV9"/>
<dbReference type="PROSITE" id="PS50042">
    <property type="entry name" value="CNMP_BINDING_3"/>
    <property type="match status" value="1"/>
</dbReference>
<evidence type="ECO:0000256" key="14">
    <source>
        <dbReference type="SAM" id="MobiDB-lite"/>
    </source>
</evidence>
<dbReference type="SUPFAM" id="SSF81324">
    <property type="entry name" value="Voltage-gated potassium channels"/>
    <property type="match status" value="1"/>
</dbReference>
<evidence type="ECO:0000256" key="11">
    <source>
        <dbReference type="ARBA" id="ARBA00023136"/>
    </source>
</evidence>
<evidence type="ECO:0000256" key="10">
    <source>
        <dbReference type="ARBA" id="ARBA00023065"/>
    </source>
</evidence>
<keyword evidence="12 13" id="KW-0407">Ion channel</keyword>
<dbReference type="OrthoDB" id="426293at2759"/>
<evidence type="ECO:0000256" key="1">
    <source>
        <dbReference type="ARBA" id="ARBA00004141"/>
    </source>
</evidence>
<protein>
    <recommendedName>
        <fullName evidence="13">Potassium channel</fullName>
    </recommendedName>
</protein>
<evidence type="ECO:0000256" key="7">
    <source>
        <dbReference type="ARBA" id="ARBA00022882"/>
    </source>
</evidence>
<dbReference type="CDD" id="cd00038">
    <property type="entry name" value="CAP_ED"/>
    <property type="match status" value="1"/>
</dbReference>
<sequence length="641" mass="73393">MSNREEAMAEDERRKQKPWLIRRGWSSGQIKSFAALSSSLLPAFGAGVDGNYPDIKKYVIAPYDPRYRWWQMFLIVLVFYSAWASPLELAFPQVSSGSLLVVDLVVDVFFGVDIVVSFSVAYFNSSTYLLVDDRRKIAKRYLTRPWFVMDVASTIPFHIMYRIITGKRNGGSVFGVVNLLRLWRLRRASKLFARLEKDIRFSYFWTRYVKLICVTLFAVHSSACVYYWMAIHYRVKEKTWIGSLIPDFQERSIWLGYTYAIYWSITTLTTVGYGDLHAWNTGEKVFTIFLMLFNIGLTAYLIGNMTNLIVHAATRTFLMRDTIHQVSRFASKHRLPDGLREQTMAHLQLRFKTMELQQEEVIADLPKAIRSTIAQHLFQRTVEATYLFKGASQEFIVQLVSEMKAEYFPPKVDIIIENEIPTDLYIIVSGAVDVLTSKNGAEKFLSTLGPADLVGEIGVIFNIPQPFTVRSKRLSQVVRISHRHFMQIVQPYNADGKRVLSNFMQFLKELSTDLIEEVAFVPELLRQMNEEGISEELQHLEASMSNDQETAAQEPPTAGYSSTSCDLDKRVTIHGHHPDEASKIGRHAAGKLIFLPDSMEELLQLAEKTFGMEARRRVLAADGAEIEDICTIRDNDHLFIC</sequence>
<dbReference type="PANTHER" id="PTHR45743">
    <property type="entry name" value="POTASSIUM CHANNEL AKT1"/>
    <property type="match status" value="1"/>
</dbReference>
<evidence type="ECO:0000256" key="3">
    <source>
        <dbReference type="ARBA" id="ARBA00022448"/>
    </source>
</evidence>
<comment type="function">
    <text evidence="13">Potassium channel.</text>
</comment>
<evidence type="ECO:0000256" key="6">
    <source>
        <dbReference type="ARBA" id="ARBA00022826"/>
    </source>
</evidence>
<dbReference type="Gene3D" id="1.10.287.70">
    <property type="match status" value="1"/>
</dbReference>
<keyword evidence="9 13" id="KW-1133">Transmembrane helix</keyword>
<dbReference type="InterPro" id="IPR014710">
    <property type="entry name" value="RmlC-like_jellyroll"/>
</dbReference>
<proteinExistence type="inferred from homology"/>
<dbReference type="InterPro" id="IPR003938">
    <property type="entry name" value="K_chnl_volt-dep_EAG/ELK/ERG"/>
</dbReference>
<dbReference type="Proteomes" id="UP001055439">
    <property type="component" value="Chromosome 4"/>
</dbReference>
<accession>A0A9E7FHV9</accession>
<dbReference type="InterPro" id="IPR021789">
    <property type="entry name" value="KHA_dom"/>
</dbReference>
<name>A0A9E7FHV9_9LILI</name>
<dbReference type="PRINTS" id="PR01463">
    <property type="entry name" value="EAGCHANLFMLY"/>
</dbReference>
<dbReference type="Pfam" id="PF00520">
    <property type="entry name" value="Ion_trans"/>
    <property type="match status" value="1"/>
</dbReference>
<evidence type="ECO:0000256" key="12">
    <source>
        <dbReference type="ARBA" id="ARBA00023303"/>
    </source>
</evidence>
<dbReference type="SMART" id="SM00100">
    <property type="entry name" value="cNMP"/>
    <property type="match status" value="1"/>
</dbReference>
<keyword evidence="18" id="KW-1185">Reference proteome</keyword>
<feature type="transmembrane region" description="Helical" evidence="13">
    <location>
        <begin position="252"/>
        <end position="273"/>
    </location>
</feature>
<dbReference type="PANTHER" id="PTHR45743:SF27">
    <property type="entry name" value="POTASSIUM CHANNEL KAT3"/>
    <property type="match status" value="1"/>
</dbReference>
<dbReference type="Gene3D" id="2.60.120.10">
    <property type="entry name" value="Jelly Rolls"/>
    <property type="match status" value="1"/>
</dbReference>
<dbReference type="InterPro" id="IPR018490">
    <property type="entry name" value="cNMP-bd_dom_sf"/>
</dbReference>
<evidence type="ECO:0000256" key="9">
    <source>
        <dbReference type="ARBA" id="ARBA00022989"/>
    </source>
</evidence>
<evidence type="ECO:0000256" key="2">
    <source>
        <dbReference type="ARBA" id="ARBA00007929"/>
    </source>
</evidence>
<keyword evidence="11 13" id="KW-0472">Membrane</keyword>
<dbReference type="Pfam" id="PF00027">
    <property type="entry name" value="cNMP_binding"/>
    <property type="match status" value="1"/>
</dbReference>
<comment type="subunit">
    <text evidence="13">The potassium channel is composed of a homo- or heterotetrameric complex of pore-forming subunits.</text>
</comment>
<evidence type="ECO:0000256" key="4">
    <source>
        <dbReference type="ARBA" id="ARBA00022538"/>
    </source>
</evidence>